<dbReference type="CDD" id="cd17323">
    <property type="entry name" value="MFS_Tpo1_MDR_like"/>
    <property type="match status" value="1"/>
</dbReference>
<feature type="transmembrane region" description="Helical" evidence="7">
    <location>
        <begin position="147"/>
        <end position="165"/>
    </location>
</feature>
<feature type="transmembrane region" description="Helical" evidence="7">
    <location>
        <begin position="479"/>
        <end position="502"/>
    </location>
</feature>
<dbReference type="FunFam" id="1.20.1250.20:FF:000082">
    <property type="entry name" value="MFS multidrug transporter, putative"/>
    <property type="match status" value="1"/>
</dbReference>
<feature type="region of interest" description="Disordered" evidence="6">
    <location>
        <begin position="61"/>
        <end position="84"/>
    </location>
</feature>
<evidence type="ECO:0000256" key="1">
    <source>
        <dbReference type="ARBA" id="ARBA00004141"/>
    </source>
</evidence>
<evidence type="ECO:0000313" key="10">
    <source>
        <dbReference type="Proteomes" id="UP000799757"/>
    </source>
</evidence>
<comment type="similarity">
    <text evidence="2">Belongs to the major facilitator superfamily.</text>
</comment>
<dbReference type="Gene3D" id="1.20.1250.20">
    <property type="entry name" value="MFS general substrate transporter like domains"/>
    <property type="match status" value="1"/>
</dbReference>
<evidence type="ECO:0000256" key="3">
    <source>
        <dbReference type="ARBA" id="ARBA00022692"/>
    </source>
</evidence>
<feature type="transmembrane region" description="Helical" evidence="7">
    <location>
        <begin position="177"/>
        <end position="196"/>
    </location>
</feature>
<feature type="compositionally biased region" description="Basic and acidic residues" evidence="6">
    <location>
        <begin position="580"/>
        <end position="591"/>
    </location>
</feature>
<dbReference type="GO" id="GO:0022857">
    <property type="term" value="F:transmembrane transporter activity"/>
    <property type="evidence" value="ECO:0007669"/>
    <property type="project" value="InterPro"/>
</dbReference>
<dbReference type="AlphaFoldDB" id="A0A6A6WT52"/>
<feature type="transmembrane region" description="Helical" evidence="7">
    <location>
        <begin position="514"/>
        <end position="536"/>
    </location>
</feature>
<comment type="subcellular location">
    <subcellularLocation>
        <location evidence="1">Membrane</location>
        <topology evidence="1">Multi-pass membrane protein</topology>
    </subcellularLocation>
</comment>
<evidence type="ECO:0000256" key="7">
    <source>
        <dbReference type="SAM" id="Phobius"/>
    </source>
</evidence>
<dbReference type="InterPro" id="IPR011701">
    <property type="entry name" value="MFS"/>
</dbReference>
<feature type="transmembrane region" description="Helical" evidence="7">
    <location>
        <begin position="379"/>
        <end position="401"/>
    </location>
</feature>
<dbReference type="PROSITE" id="PS50850">
    <property type="entry name" value="MFS"/>
    <property type="match status" value="1"/>
</dbReference>
<evidence type="ECO:0000259" key="8">
    <source>
        <dbReference type="PROSITE" id="PS50850"/>
    </source>
</evidence>
<feature type="transmembrane region" description="Helical" evidence="7">
    <location>
        <begin position="108"/>
        <end position="127"/>
    </location>
</feature>
<gene>
    <name evidence="9" type="ORF">K505DRAFT_131980</name>
</gene>
<protein>
    <submittedName>
        <fullName evidence="9">MFS general substrate transporter</fullName>
    </submittedName>
</protein>
<dbReference type="SUPFAM" id="SSF103473">
    <property type="entry name" value="MFS general substrate transporter"/>
    <property type="match status" value="1"/>
</dbReference>
<dbReference type="InterPro" id="IPR020846">
    <property type="entry name" value="MFS_dom"/>
</dbReference>
<feature type="transmembrane region" description="Helical" evidence="7">
    <location>
        <begin position="267"/>
        <end position="293"/>
    </location>
</feature>
<feature type="transmembrane region" description="Helical" evidence="7">
    <location>
        <begin position="421"/>
        <end position="440"/>
    </location>
</feature>
<dbReference type="OrthoDB" id="5141738at2759"/>
<dbReference type="EMBL" id="MU002356">
    <property type="protein sequence ID" value="KAF2787143.1"/>
    <property type="molecule type" value="Genomic_DNA"/>
</dbReference>
<feature type="region of interest" description="Disordered" evidence="6">
    <location>
        <begin position="561"/>
        <end position="591"/>
    </location>
</feature>
<accession>A0A6A6WT52</accession>
<feature type="transmembrane region" description="Helical" evidence="7">
    <location>
        <begin position="202"/>
        <end position="227"/>
    </location>
</feature>
<dbReference type="Pfam" id="PF07690">
    <property type="entry name" value="MFS_1"/>
    <property type="match status" value="1"/>
</dbReference>
<dbReference type="PANTHER" id="PTHR23502:SF74">
    <property type="entry name" value="MAJOR FACILITATOR SUPERFAMILY (MFS) PROFILE DOMAIN-CONTAINING PROTEIN"/>
    <property type="match status" value="1"/>
</dbReference>
<keyword evidence="4 7" id="KW-1133">Transmembrane helix</keyword>
<reference evidence="9" key="1">
    <citation type="journal article" date="2020" name="Stud. Mycol.">
        <title>101 Dothideomycetes genomes: a test case for predicting lifestyles and emergence of pathogens.</title>
        <authorList>
            <person name="Haridas S."/>
            <person name="Albert R."/>
            <person name="Binder M."/>
            <person name="Bloem J."/>
            <person name="Labutti K."/>
            <person name="Salamov A."/>
            <person name="Andreopoulos B."/>
            <person name="Baker S."/>
            <person name="Barry K."/>
            <person name="Bills G."/>
            <person name="Bluhm B."/>
            <person name="Cannon C."/>
            <person name="Castanera R."/>
            <person name="Culley D."/>
            <person name="Daum C."/>
            <person name="Ezra D."/>
            <person name="Gonzalez J."/>
            <person name="Henrissat B."/>
            <person name="Kuo A."/>
            <person name="Liang C."/>
            <person name="Lipzen A."/>
            <person name="Lutzoni F."/>
            <person name="Magnuson J."/>
            <person name="Mondo S."/>
            <person name="Nolan M."/>
            <person name="Ohm R."/>
            <person name="Pangilinan J."/>
            <person name="Park H.-J."/>
            <person name="Ramirez L."/>
            <person name="Alfaro M."/>
            <person name="Sun H."/>
            <person name="Tritt A."/>
            <person name="Yoshinaga Y."/>
            <person name="Zwiers L.-H."/>
            <person name="Turgeon B."/>
            <person name="Goodwin S."/>
            <person name="Spatafora J."/>
            <person name="Crous P."/>
            <person name="Grigoriev I."/>
        </authorList>
    </citation>
    <scope>NUCLEOTIDE SEQUENCE</scope>
    <source>
        <strain evidence="9">CBS 109.77</strain>
    </source>
</reference>
<sequence>MSDLEKTYSREQHLQLGDGLERVNTPRLLIHSRSRSHLGEQSSHSAQLRVNEEDVDAQLELEKEDTKSPSGSCSNGSNPMQPPPANRMIRFEIGDPQQPNNWSQPKKIFALFVAIMSVMNSTMNSSLAAGATAPISAHFGNTNEAQLILPTSIYLVGYVIGPIIWSPISESYGRKWTMITAFAVFTIFSICSAVSPNFAALVIFRLFVGIGGSAAISVVGGICADVYHDPRSRGRSMAIFMAATTFGPILGPPVSGFVSVVSWSWPFWVGVILSGASWPLFVFFPETYAPVILKHRARRLRKETGDMSITAPIELERTDFNHIVTVVLTRPLRMMCFEPLVLFTCLYLSYAYAIFYISFQSYPLIFTGIYGFNAGEQGLAFLPFGVGAIIAAGIYMLWDAILARAQRLDKAWSTNEEMRRLPLACVAGPFFVITLFWLGWTAKKDIHWIVPLLSGVPFGIGYLCLFMALLNYLVDAYEIFAASAMAAASFSRSSFGAVLPFAAKPLYRTLGVAWASSLLGFFSVALCVIPFVFIRWGDQMRQKSKFCQYLAQKKREEAEAREREIAEQSSEDVEMLGTRPSREEVITQEKC</sequence>
<organism evidence="9 10">
    <name type="scientific">Melanomma pulvis-pyrius CBS 109.77</name>
    <dbReference type="NCBI Taxonomy" id="1314802"/>
    <lineage>
        <taxon>Eukaryota</taxon>
        <taxon>Fungi</taxon>
        <taxon>Dikarya</taxon>
        <taxon>Ascomycota</taxon>
        <taxon>Pezizomycotina</taxon>
        <taxon>Dothideomycetes</taxon>
        <taxon>Pleosporomycetidae</taxon>
        <taxon>Pleosporales</taxon>
        <taxon>Melanommataceae</taxon>
        <taxon>Melanomma</taxon>
    </lineage>
</organism>
<feature type="transmembrane region" description="Helical" evidence="7">
    <location>
        <begin position="239"/>
        <end position="261"/>
    </location>
</feature>
<feature type="compositionally biased region" description="Low complexity" evidence="6">
    <location>
        <begin position="68"/>
        <end position="79"/>
    </location>
</feature>
<keyword evidence="5 7" id="KW-0472">Membrane</keyword>
<dbReference type="Proteomes" id="UP000799757">
    <property type="component" value="Unassembled WGS sequence"/>
</dbReference>
<dbReference type="GO" id="GO:0005886">
    <property type="term" value="C:plasma membrane"/>
    <property type="evidence" value="ECO:0007669"/>
    <property type="project" value="TreeGrafter"/>
</dbReference>
<name>A0A6A6WT52_9PLEO</name>
<feature type="transmembrane region" description="Helical" evidence="7">
    <location>
        <begin position="340"/>
        <end position="359"/>
    </location>
</feature>
<evidence type="ECO:0000256" key="5">
    <source>
        <dbReference type="ARBA" id="ARBA00023136"/>
    </source>
</evidence>
<keyword evidence="10" id="KW-1185">Reference proteome</keyword>
<evidence type="ECO:0000256" key="4">
    <source>
        <dbReference type="ARBA" id="ARBA00022989"/>
    </source>
</evidence>
<feature type="transmembrane region" description="Helical" evidence="7">
    <location>
        <begin position="446"/>
        <end position="472"/>
    </location>
</feature>
<proteinExistence type="inferred from homology"/>
<dbReference type="PANTHER" id="PTHR23502">
    <property type="entry name" value="MAJOR FACILITATOR SUPERFAMILY"/>
    <property type="match status" value="1"/>
</dbReference>
<evidence type="ECO:0000256" key="6">
    <source>
        <dbReference type="SAM" id="MobiDB-lite"/>
    </source>
</evidence>
<feature type="domain" description="Major facilitator superfamily (MFS) profile" evidence="8">
    <location>
        <begin position="110"/>
        <end position="542"/>
    </location>
</feature>
<evidence type="ECO:0000256" key="2">
    <source>
        <dbReference type="ARBA" id="ARBA00008335"/>
    </source>
</evidence>
<evidence type="ECO:0000313" key="9">
    <source>
        <dbReference type="EMBL" id="KAF2787143.1"/>
    </source>
</evidence>
<dbReference type="InterPro" id="IPR036259">
    <property type="entry name" value="MFS_trans_sf"/>
</dbReference>
<keyword evidence="3 7" id="KW-0812">Transmembrane</keyword>